<dbReference type="EMBL" id="QGGV01000001">
    <property type="protein sequence ID" value="PWK58672.1"/>
    <property type="molecule type" value="Genomic_DNA"/>
</dbReference>
<dbReference type="KEGG" id="salo:EF888_03865"/>
<dbReference type="GO" id="GO:0003700">
    <property type="term" value="F:DNA-binding transcription factor activity"/>
    <property type="evidence" value="ECO:0007669"/>
    <property type="project" value="InterPro"/>
</dbReference>
<comment type="caution">
    <text evidence="2">The sequence shown here is derived from an EMBL/GenBank/DDBJ whole genome shotgun (WGS) entry which is preliminary data.</text>
</comment>
<dbReference type="PANTHER" id="PTHR38600">
    <property type="entry name" value="TRANSCRIPTIONAL REGULATORY PROTEIN"/>
    <property type="match status" value="1"/>
</dbReference>
<dbReference type="PANTHER" id="PTHR38600:SF1">
    <property type="entry name" value="TRANSCRIPTIONAL REGULATORY PROTEIN"/>
    <property type="match status" value="1"/>
</dbReference>
<dbReference type="SUPFAM" id="SSF46785">
    <property type="entry name" value="Winged helix' DNA-binding domain"/>
    <property type="match status" value="1"/>
</dbReference>
<protein>
    <submittedName>
        <fullName evidence="2">ArsR family transcriptional regulator</fullName>
    </submittedName>
</protein>
<evidence type="ECO:0000259" key="1">
    <source>
        <dbReference type="PROSITE" id="PS50987"/>
    </source>
</evidence>
<dbReference type="Proteomes" id="UP000245390">
    <property type="component" value="Unassembled WGS sequence"/>
</dbReference>
<gene>
    <name evidence="2" type="ORF">C8D95_101487</name>
</gene>
<accession>A0A316GD86</accession>
<dbReference type="SMART" id="SM00418">
    <property type="entry name" value="HTH_ARSR"/>
    <property type="match status" value="1"/>
</dbReference>
<dbReference type="InterPro" id="IPR036390">
    <property type="entry name" value="WH_DNA-bd_sf"/>
</dbReference>
<dbReference type="Gene3D" id="1.10.10.10">
    <property type="entry name" value="Winged helix-like DNA-binding domain superfamily/Winged helix DNA-binding domain"/>
    <property type="match status" value="1"/>
</dbReference>
<organism evidence="2 3">
    <name type="scientific">Silicimonas algicola</name>
    <dbReference type="NCBI Taxonomy" id="1826607"/>
    <lineage>
        <taxon>Bacteria</taxon>
        <taxon>Pseudomonadati</taxon>
        <taxon>Pseudomonadota</taxon>
        <taxon>Alphaproteobacteria</taxon>
        <taxon>Rhodobacterales</taxon>
        <taxon>Paracoccaceae</taxon>
    </lineage>
</organism>
<dbReference type="PRINTS" id="PR00778">
    <property type="entry name" value="HTHARSR"/>
</dbReference>
<feature type="domain" description="HTH arsR-type" evidence="1">
    <location>
        <begin position="1"/>
        <end position="92"/>
    </location>
</feature>
<dbReference type="Pfam" id="PF12840">
    <property type="entry name" value="HTH_20"/>
    <property type="match status" value="1"/>
</dbReference>
<proteinExistence type="predicted"/>
<dbReference type="NCBIfam" id="NF033788">
    <property type="entry name" value="HTH_metalloreg"/>
    <property type="match status" value="1"/>
</dbReference>
<dbReference type="InterPro" id="IPR011991">
    <property type="entry name" value="ArsR-like_HTH"/>
</dbReference>
<dbReference type="OrthoDB" id="9815653at2"/>
<dbReference type="PROSITE" id="PS50987">
    <property type="entry name" value="HTH_ARSR_2"/>
    <property type="match status" value="1"/>
</dbReference>
<keyword evidence="3" id="KW-1185">Reference proteome</keyword>
<dbReference type="RefSeq" id="WP_109757533.1">
    <property type="nucleotide sequence ID" value="NZ_CP034588.1"/>
</dbReference>
<evidence type="ECO:0000313" key="3">
    <source>
        <dbReference type="Proteomes" id="UP000245390"/>
    </source>
</evidence>
<reference evidence="2 3" key="1">
    <citation type="submission" date="2018-05" db="EMBL/GenBank/DDBJ databases">
        <title>Genomic Encyclopedia of Type Strains, Phase IV (KMG-IV): sequencing the most valuable type-strain genomes for metagenomic binning, comparative biology and taxonomic classification.</title>
        <authorList>
            <person name="Goeker M."/>
        </authorList>
    </citation>
    <scope>NUCLEOTIDE SEQUENCE [LARGE SCALE GENOMIC DNA]</scope>
    <source>
        <strain evidence="2 3">DSM 103371</strain>
    </source>
</reference>
<name>A0A316GD86_9RHOB</name>
<dbReference type="CDD" id="cd00090">
    <property type="entry name" value="HTH_ARSR"/>
    <property type="match status" value="1"/>
</dbReference>
<sequence length="104" mass="11201">MSRPDPAAIFAALGDPTRLMLLDRLGGGEQPLAALAQGTDISRQGIAKHLAVLEAAGLVVSHTSGRERRFRLRDGGITSAQDHLARIARGWEDTLARLKAHVER</sequence>
<dbReference type="InterPro" id="IPR036388">
    <property type="entry name" value="WH-like_DNA-bd_sf"/>
</dbReference>
<dbReference type="AlphaFoldDB" id="A0A316GD86"/>
<evidence type="ECO:0000313" key="2">
    <source>
        <dbReference type="EMBL" id="PWK58672.1"/>
    </source>
</evidence>
<dbReference type="InterPro" id="IPR001845">
    <property type="entry name" value="HTH_ArsR_DNA-bd_dom"/>
</dbReference>